<feature type="transmembrane region" description="Helical" evidence="2">
    <location>
        <begin position="230"/>
        <end position="249"/>
    </location>
</feature>
<sequence length="523" mass="50060">MSDGNDARREEREPQGPRSPDAAREPGGGAMASPAPSSEPENGGSSASGSGNGGASASGSEYGGPSASGFEPESGASPAPGPAREGGTASAPGEAAGAVAGAAAGATDGPGTESAHDGASPAPGAGSRGASAAGSGDEPEGPARPYGTGPHGTRLHALVTPREQEPKHTHAGNGTVNHGLDEQSPDGLDPDELELRTLLHQAVREVEPSDGTLDYLRRAVPARRARKRQALVGAAAAALFLGTAVPALVHVSSTGGPDANPSAVGHASQAQGGTGSGKGTDGGESTTGGPSDEVEGSGKGDKKDKDKEEGGSTSSGSGTTEGAGPSAGTASGVPACTAAELGPAAASTAAPDSTGAVYGSFRVTNVSGASCTVDGPGVVGATPQGAADPAAVGSMRHVAGDAAAGLPDPSLEAAQLVLKPGAAYEVRFAWVPSQPCPAPGEETGGGTGGPSSDPSPSDPPTTTSGTSTGTDSGTTTQLVREDGTTDGSVAVTYTASTGSSSATTTVSNACTGTVYWTGLLTAM</sequence>
<feature type="compositionally biased region" description="Gly residues" evidence="1">
    <location>
        <begin position="272"/>
        <end position="286"/>
    </location>
</feature>
<protein>
    <recommendedName>
        <fullName evidence="5">DUF4232 domain-containing protein</fullName>
    </recommendedName>
</protein>
<keyword evidence="2" id="KW-1133">Transmembrane helix</keyword>
<comment type="caution">
    <text evidence="3">The sequence shown here is derived from an EMBL/GenBank/DDBJ whole genome shotgun (WGS) entry which is preliminary data.</text>
</comment>
<proteinExistence type="predicted"/>
<keyword evidence="2" id="KW-0472">Membrane</keyword>
<gene>
    <name evidence="3" type="ORF">GCM10010451_36110</name>
</gene>
<feature type="compositionally biased region" description="Basic and acidic residues" evidence="1">
    <location>
        <begin position="296"/>
        <end position="310"/>
    </location>
</feature>
<feature type="region of interest" description="Disordered" evidence="1">
    <location>
        <begin position="435"/>
        <end position="487"/>
    </location>
</feature>
<keyword evidence="4" id="KW-1185">Reference proteome</keyword>
<keyword evidence="2" id="KW-0812">Transmembrane</keyword>
<dbReference type="EMBL" id="BAAAUH010000026">
    <property type="protein sequence ID" value="GAA3183783.1"/>
    <property type="molecule type" value="Genomic_DNA"/>
</dbReference>
<reference evidence="4" key="1">
    <citation type="journal article" date="2019" name="Int. J. Syst. Evol. Microbiol.">
        <title>The Global Catalogue of Microorganisms (GCM) 10K type strain sequencing project: providing services to taxonomists for standard genome sequencing and annotation.</title>
        <authorList>
            <consortium name="The Broad Institute Genomics Platform"/>
            <consortium name="The Broad Institute Genome Sequencing Center for Infectious Disease"/>
            <person name="Wu L."/>
            <person name="Ma J."/>
        </authorList>
    </citation>
    <scope>NUCLEOTIDE SEQUENCE [LARGE SCALE GENOMIC DNA]</scope>
    <source>
        <strain evidence="4">JCM 9095</strain>
    </source>
</reference>
<dbReference type="RefSeq" id="WP_233477753.1">
    <property type="nucleotide sequence ID" value="NZ_BAAAUH010000026.1"/>
</dbReference>
<feature type="region of interest" description="Disordered" evidence="1">
    <location>
        <begin position="1"/>
        <end position="191"/>
    </location>
</feature>
<evidence type="ECO:0008006" key="5">
    <source>
        <dbReference type="Google" id="ProtNLM"/>
    </source>
</evidence>
<accession>A0ABP6PMS3</accession>
<feature type="compositionally biased region" description="Low complexity" evidence="1">
    <location>
        <begin position="31"/>
        <end position="49"/>
    </location>
</feature>
<name>A0ABP6PMS3_9ACTN</name>
<feature type="compositionally biased region" description="Low complexity" evidence="1">
    <location>
        <begin position="450"/>
        <end position="476"/>
    </location>
</feature>
<evidence type="ECO:0000313" key="3">
    <source>
        <dbReference type="EMBL" id="GAA3183783.1"/>
    </source>
</evidence>
<feature type="compositionally biased region" description="Low complexity" evidence="1">
    <location>
        <begin position="57"/>
        <end position="136"/>
    </location>
</feature>
<feature type="region of interest" description="Disordered" evidence="1">
    <location>
        <begin position="256"/>
        <end position="331"/>
    </location>
</feature>
<evidence type="ECO:0000256" key="2">
    <source>
        <dbReference type="SAM" id="Phobius"/>
    </source>
</evidence>
<organism evidence="3 4">
    <name type="scientific">Streptomyces virens</name>
    <dbReference type="NCBI Taxonomy" id="285572"/>
    <lineage>
        <taxon>Bacteria</taxon>
        <taxon>Bacillati</taxon>
        <taxon>Actinomycetota</taxon>
        <taxon>Actinomycetes</taxon>
        <taxon>Kitasatosporales</taxon>
        <taxon>Streptomycetaceae</taxon>
        <taxon>Streptomyces</taxon>
    </lineage>
</organism>
<feature type="compositionally biased region" description="Low complexity" evidence="1">
    <location>
        <begin position="311"/>
        <end position="331"/>
    </location>
</feature>
<feature type="compositionally biased region" description="Basic and acidic residues" evidence="1">
    <location>
        <begin position="1"/>
        <end position="15"/>
    </location>
</feature>
<evidence type="ECO:0000256" key="1">
    <source>
        <dbReference type="SAM" id="MobiDB-lite"/>
    </source>
</evidence>
<evidence type="ECO:0000313" key="4">
    <source>
        <dbReference type="Proteomes" id="UP001501866"/>
    </source>
</evidence>
<dbReference type="Proteomes" id="UP001501866">
    <property type="component" value="Unassembled WGS sequence"/>
</dbReference>